<sequence length="193" mass="21215">GDVNNVFSPRNHAFYDLLKVKMSVDETVLTYNYYPETLHLVLMKDVENMPEIKALLLKGAMDCALIKPCLVPNVFVVLQAAYKASQAQKKGKLITKTVYTEILYNLSPSKNITQSLATFGAQETDTELLLAHFGTSSTLEGILTKISGTPVMPTESIGNPEQIVKFYNIKPLESTATSIENSVVSRIATRGVV</sequence>
<dbReference type="GO" id="GO:0002949">
    <property type="term" value="P:tRNA threonylcarbamoyladenosine modification"/>
    <property type="evidence" value="ECO:0007669"/>
    <property type="project" value="TreeGrafter"/>
</dbReference>
<comment type="subcellular location">
    <subcellularLocation>
        <location evidence="1">Nucleus</location>
    </subcellularLocation>
</comment>
<dbReference type="InterPro" id="IPR013926">
    <property type="entry name" value="CGI121/TPRKB"/>
</dbReference>
<dbReference type="PANTHER" id="PTHR15840">
    <property type="entry name" value="CGI-121 FAMILY MEMBER"/>
    <property type="match status" value="1"/>
</dbReference>
<dbReference type="EMBL" id="GBHO01036175">
    <property type="protein sequence ID" value="JAG07429.1"/>
    <property type="molecule type" value="Transcribed_RNA"/>
</dbReference>
<keyword evidence="3" id="KW-0819">tRNA processing</keyword>
<dbReference type="Pfam" id="PF08617">
    <property type="entry name" value="CGI-121"/>
    <property type="match status" value="1"/>
</dbReference>
<evidence type="ECO:0000256" key="3">
    <source>
        <dbReference type="ARBA" id="ARBA00022694"/>
    </source>
</evidence>
<evidence type="ECO:0000256" key="2">
    <source>
        <dbReference type="ARBA" id="ARBA00005546"/>
    </source>
</evidence>
<dbReference type="GO" id="GO:0005634">
    <property type="term" value="C:nucleus"/>
    <property type="evidence" value="ECO:0007669"/>
    <property type="project" value="UniProtKB-SubCell"/>
</dbReference>
<comment type="similarity">
    <text evidence="2 5">Belongs to the CGI121/TPRKB family.</text>
</comment>
<dbReference type="InterPro" id="IPR036504">
    <property type="entry name" value="CGI121/TPRKB_sf"/>
</dbReference>
<dbReference type="Gene3D" id="3.30.2380.10">
    <property type="entry name" value="CGI121/TPRKB"/>
    <property type="match status" value="1"/>
</dbReference>
<evidence type="ECO:0000256" key="5">
    <source>
        <dbReference type="RuleBase" id="RU004398"/>
    </source>
</evidence>
<proteinExistence type="inferred from homology"/>
<feature type="non-terminal residue" evidence="6">
    <location>
        <position position="1"/>
    </location>
</feature>
<dbReference type="SUPFAM" id="SSF143870">
    <property type="entry name" value="PF0523-like"/>
    <property type="match status" value="1"/>
</dbReference>
<reference evidence="6" key="2">
    <citation type="submission" date="2014-07" db="EMBL/GenBank/DDBJ databases">
        <authorList>
            <person name="Hull J."/>
        </authorList>
    </citation>
    <scope>NUCLEOTIDE SEQUENCE</scope>
</reference>
<name>A0A0A9WHZ8_LYGHE</name>
<dbReference type="GO" id="GO:0005829">
    <property type="term" value="C:cytosol"/>
    <property type="evidence" value="ECO:0007669"/>
    <property type="project" value="TreeGrafter"/>
</dbReference>
<organism evidence="6">
    <name type="scientific">Lygus hesperus</name>
    <name type="common">Western plant bug</name>
    <dbReference type="NCBI Taxonomy" id="30085"/>
    <lineage>
        <taxon>Eukaryota</taxon>
        <taxon>Metazoa</taxon>
        <taxon>Ecdysozoa</taxon>
        <taxon>Arthropoda</taxon>
        <taxon>Hexapoda</taxon>
        <taxon>Insecta</taxon>
        <taxon>Pterygota</taxon>
        <taxon>Neoptera</taxon>
        <taxon>Paraneoptera</taxon>
        <taxon>Hemiptera</taxon>
        <taxon>Heteroptera</taxon>
        <taxon>Panheteroptera</taxon>
        <taxon>Cimicomorpha</taxon>
        <taxon>Miridae</taxon>
        <taxon>Mirini</taxon>
        <taxon>Lygus</taxon>
    </lineage>
</organism>
<protein>
    <submittedName>
        <fullName evidence="6">TP53RK-binding protein</fullName>
    </submittedName>
</protein>
<reference evidence="6" key="1">
    <citation type="journal article" date="2014" name="PLoS ONE">
        <title>Transcriptome-Based Identification of ABC Transporters in the Western Tarnished Plant Bug Lygus hesperus.</title>
        <authorList>
            <person name="Hull J.J."/>
            <person name="Chaney K."/>
            <person name="Geib S.M."/>
            <person name="Fabrick J.A."/>
            <person name="Brent C.S."/>
            <person name="Walsh D."/>
            <person name="Lavine L.C."/>
        </authorList>
    </citation>
    <scope>NUCLEOTIDE SEQUENCE</scope>
</reference>
<evidence type="ECO:0000256" key="1">
    <source>
        <dbReference type="ARBA" id="ARBA00004123"/>
    </source>
</evidence>
<dbReference type="AlphaFoldDB" id="A0A0A9WHZ8"/>
<evidence type="ECO:0000313" key="6">
    <source>
        <dbReference type="EMBL" id="JAG07429.1"/>
    </source>
</evidence>
<accession>A0A0A9WHZ8</accession>
<gene>
    <name evidence="6" type="primary">Tprkb</name>
    <name evidence="6" type="ORF">CM83_46359</name>
</gene>
<evidence type="ECO:0000256" key="4">
    <source>
        <dbReference type="ARBA" id="ARBA00023242"/>
    </source>
</evidence>
<keyword evidence="4 5" id="KW-0539">Nucleus</keyword>
<dbReference type="GO" id="GO:0000408">
    <property type="term" value="C:EKC/KEOPS complex"/>
    <property type="evidence" value="ECO:0007669"/>
    <property type="project" value="TreeGrafter"/>
</dbReference>
<dbReference type="PANTHER" id="PTHR15840:SF10">
    <property type="entry name" value="EKC_KEOPS COMPLEX SUBUNIT TPRKB"/>
    <property type="match status" value="1"/>
</dbReference>
<dbReference type="NCBIfam" id="NF011465">
    <property type="entry name" value="PRK14886.1-1"/>
    <property type="match status" value="1"/>
</dbReference>